<evidence type="ECO:0000256" key="5">
    <source>
        <dbReference type="ARBA" id="ARBA00022692"/>
    </source>
</evidence>
<name>A0A1H2E142_9PSED</name>
<dbReference type="Gene3D" id="1.20.1600.10">
    <property type="entry name" value="Outer membrane efflux proteins (OEP)"/>
    <property type="match status" value="1"/>
</dbReference>
<feature type="signal peptide" evidence="8">
    <location>
        <begin position="1"/>
        <end position="21"/>
    </location>
</feature>
<dbReference type="InterPro" id="IPR010130">
    <property type="entry name" value="T1SS_OMP_TolC"/>
</dbReference>
<dbReference type="GO" id="GO:1990281">
    <property type="term" value="C:efflux pump complex"/>
    <property type="evidence" value="ECO:0007669"/>
    <property type="project" value="TreeGrafter"/>
</dbReference>
<evidence type="ECO:0000256" key="1">
    <source>
        <dbReference type="ARBA" id="ARBA00004442"/>
    </source>
</evidence>
<comment type="similarity">
    <text evidence="2">Belongs to the outer membrane factor (OMF) (TC 1.B.17) family.</text>
</comment>
<keyword evidence="10" id="KW-1185">Reference proteome</keyword>
<dbReference type="GO" id="GO:0015288">
    <property type="term" value="F:porin activity"/>
    <property type="evidence" value="ECO:0007669"/>
    <property type="project" value="TreeGrafter"/>
</dbReference>
<reference evidence="10" key="1">
    <citation type="submission" date="2016-10" db="EMBL/GenBank/DDBJ databases">
        <authorList>
            <person name="Varghese N."/>
            <person name="Submissions S."/>
        </authorList>
    </citation>
    <scope>NUCLEOTIDE SEQUENCE [LARGE SCALE GENOMIC DNA]</scope>
    <source>
        <strain evidence="10">DSM 17875</strain>
    </source>
</reference>
<evidence type="ECO:0000256" key="7">
    <source>
        <dbReference type="ARBA" id="ARBA00023237"/>
    </source>
</evidence>
<keyword evidence="3" id="KW-0813">Transport</keyword>
<keyword evidence="7" id="KW-0998">Cell outer membrane</keyword>
<evidence type="ECO:0000256" key="6">
    <source>
        <dbReference type="ARBA" id="ARBA00023136"/>
    </source>
</evidence>
<dbReference type="Proteomes" id="UP000243232">
    <property type="component" value="Chromosome I"/>
</dbReference>
<evidence type="ECO:0000256" key="3">
    <source>
        <dbReference type="ARBA" id="ARBA00022448"/>
    </source>
</evidence>
<dbReference type="OrthoDB" id="9813458at2"/>
<proteinExistence type="inferred from homology"/>
<dbReference type="RefSeq" id="WP_090192733.1">
    <property type="nucleotide sequence ID" value="NZ_LT629785.1"/>
</dbReference>
<keyword evidence="8" id="KW-0732">Signal</keyword>
<dbReference type="GO" id="GO:0009279">
    <property type="term" value="C:cell outer membrane"/>
    <property type="evidence" value="ECO:0007669"/>
    <property type="project" value="UniProtKB-SubCell"/>
</dbReference>
<dbReference type="STRING" id="364197.SAMN05216296_0282"/>
<dbReference type="GO" id="GO:0015562">
    <property type="term" value="F:efflux transmembrane transporter activity"/>
    <property type="evidence" value="ECO:0007669"/>
    <property type="project" value="InterPro"/>
</dbReference>
<evidence type="ECO:0000313" key="10">
    <source>
        <dbReference type="Proteomes" id="UP000243232"/>
    </source>
</evidence>
<dbReference type="InterPro" id="IPR051906">
    <property type="entry name" value="TolC-like"/>
</dbReference>
<accession>A0A1H2E142</accession>
<dbReference type="NCBIfam" id="TIGR01844">
    <property type="entry name" value="type_I_sec_TolC"/>
    <property type="match status" value="1"/>
</dbReference>
<gene>
    <name evidence="9" type="ORF">SAMN05216296_0282</name>
</gene>
<keyword evidence="5" id="KW-0812">Transmembrane</keyword>
<organism evidence="9 10">
    <name type="scientific">Pseudomonas pohangensis</name>
    <dbReference type="NCBI Taxonomy" id="364197"/>
    <lineage>
        <taxon>Bacteria</taxon>
        <taxon>Pseudomonadati</taxon>
        <taxon>Pseudomonadota</taxon>
        <taxon>Gammaproteobacteria</taxon>
        <taxon>Pseudomonadales</taxon>
        <taxon>Pseudomonadaceae</taxon>
        <taxon>Pseudomonas</taxon>
    </lineage>
</organism>
<protein>
    <submittedName>
        <fullName evidence="9">Outer membrane protein</fullName>
    </submittedName>
</protein>
<dbReference type="PANTHER" id="PTHR30026:SF20">
    <property type="entry name" value="OUTER MEMBRANE PROTEIN TOLC"/>
    <property type="match status" value="1"/>
</dbReference>
<dbReference type="AlphaFoldDB" id="A0A1H2E142"/>
<evidence type="ECO:0000256" key="8">
    <source>
        <dbReference type="SAM" id="SignalP"/>
    </source>
</evidence>
<comment type="subcellular location">
    <subcellularLocation>
        <location evidence="1">Cell outer membrane</location>
    </subcellularLocation>
</comment>
<dbReference type="InterPro" id="IPR003423">
    <property type="entry name" value="OMP_efflux"/>
</dbReference>
<sequence length="482" mass="52420">MLRRLSLAIAIASVVAAPAWASEPPLATQNDLMGVYRAAVRNNSDLAAAQARLASQQEAVPQALANLLPQLNGVVENTSTRTSVDTRPFGTIAQTGSGTSYQANLTQPLFNAAAWFQLKAADAAGQQAAVEFSAIQQDLILQTADAYYNVLSKQDDLATSKAEEAAFKRQLDQATERFDVGLSDKTDVLQAQASYDTARANRLLAQRFVEDAFQALTTLTNETYTSIAGLMHSLPILPPAPLDAKAWVDTSTKQNLRLQASNYAVTAAEESLKQSKSGHAPTVNAFAQYTTGDNDSLGLVNGSSIPGLYNGDADQSSIGVRLNMPLYTGGRTSSQVRQSFDLLQQTEFQQESLRRKVVQDARDLFRAVSTNVEQVSARKQTIISNKSALEATQIGYEVGTRDIVDVLLAQRALYTSVRNYNTARYAYIIDNLRLKQTAGTLSPTDLQELDKFLTATYNPDKDFLPPDVDKAAELQLKNDPRP</sequence>
<evidence type="ECO:0000313" key="9">
    <source>
        <dbReference type="EMBL" id="SDT88890.1"/>
    </source>
</evidence>
<feature type="chain" id="PRO_5009272632" evidence="8">
    <location>
        <begin position="22"/>
        <end position="482"/>
    </location>
</feature>
<dbReference type="SUPFAM" id="SSF56954">
    <property type="entry name" value="Outer membrane efflux proteins (OEP)"/>
    <property type="match status" value="1"/>
</dbReference>
<evidence type="ECO:0000256" key="2">
    <source>
        <dbReference type="ARBA" id="ARBA00007613"/>
    </source>
</evidence>
<evidence type="ECO:0000256" key="4">
    <source>
        <dbReference type="ARBA" id="ARBA00022452"/>
    </source>
</evidence>
<dbReference type="EMBL" id="LT629785">
    <property type="protein sequence ID" value="SDT88890.1"/>
    <property type="molecule type" value="Genomic_DNA"/>
</dbReference>
<keyword evidence="6" id="KW-0472">Membrane</keyword>
<dbReference type="PANTHER" id="PTHR30026">
    <property type="entry name" value="OUTER MEMBRANE PROTEIN TOLC"/>
    <property type="match status" value="1"/>
</dbReference>
<dbReference type="Pfam" id="PF02321">
    <property type="entry name" value="OEP"/>
    <property type="match status" value="2"/>
</dbReference>
<keyword evidence="4" id="KW-1134">Transmembrane beta strand</keyword>